<dbReference type="Gene3D" id="3.30.70.330">
    <property type="match status" value="1"/>
</dbReference>
<reference evidence="3" key="1">
    <citation type="submission" date="2022-03" db="EMBL/GenBank/DDBJ databases">
        <title>A functionally conserved STORR gene fusion in Papaver species that diverged 16.8 million years ago.</title>
        <authorList>
            <person name="Catania T."/>
        </authorList>
    </citation>
    <scope>NUCLEOTIDE SEQUENCE</scope>
    <source>
        <strain evidence="3">S-191538</strain>
    </source>
</reference>
<dbReference type="AlphaFoldDB" id="A0AA41V8Z5"/>
<evidence type="ECO:0000256" key="1">
    <source>
        <dbReference type="PROSITE-ProRule" id="PRU00176"/>
    </source>
</evidence>
<gene>
    <name evidence="3" type="ORF">MKW94_017973</name>
</gene>
<protein>
    <recommendedName>
        <fullName evidence="2">RRM domain-containing protein</fullName>
    </recommendedName>
</protein>
<dbReference type="EMBL" id="JAJJMA010084281">
    <property type="protein sequence ID" value="MCL7028878.1"/>
    <property type="molecule type" value="Genomic_DNA"/>
</dbReference>
<dbReference type="Proteomes" id="UP001177140">
    <property type="component" value="Unassembled WGS sequence"/>
</dbReference>
<dbReference type="InterPro" id="IPR035979">
    <property type="entry name" value="RBD_domain_sf"/>
</dbReference>
<name>A0AA41V8Z5_PAPNU</name>
<evidence type="ECO:0000313" key="4">
    <source>
        <dbReference type="Proteomes" id="UP001177140"/>
    </source>
</evidence>
<keyword evidence="1" id="KW-0694">RNA-binding</keyword>
<evidence type="ECO:0000259" key="2">
    <source>
        <dbReference type="PROSITE" id="PS50102"/>
    </source>
</evidence>
<feature type="non-terminal residue" evidence="3">
    <location>
        <position position="72"/>
    </location>
</feature>
<dbReference type="SMART" id="SM00360">
    <property type="entry name" value="RRM"/>
    <property type="match status" value="1"/>
</dbReference>
<dbReference type="InterPro" id="IPR000504">
    <property type="entry name" value="RRM_dom"/>
</dbReference>
<dbReference type="PANTHER" id="PTHR48034">
    <property type="entry name" value="TRANSFORMER-2 SEX-DETERMINING PROTEIN-RELATED"/>
    <property type="match status" value="1"/>
</dbReference>
<dbReference type="InterPro" id="IPR050441">
    <property type="entry name" value="RBM"/>
</dbReference>
<keyword evidence="4" id="KW-1185">Reference proteome</keyword>
<dbReference type="InterPro" id="IPR012677">
    <property type="entry name" value="Nucleotide-bd_a/b_plait_sf"/>
</dbReference>
<accession>A0AA41V8Z5</accession>
<evidence type="ECO:0000313" key="3">
    <source>
        <dbReference type="EMBL" id="MCL7028878.1"/>
    </source>
</evidence>
<sequence>EEDLTEVFGKFGDISEVHLVVDRDTKLSKGIAYVLYTLPEFAVRAFEELDNSIFQGRLLHILPARQQNSMKQ</sequence>
<dbReference type="GO" id="GO:0003723">
    <property type="term" value="F:RNA binding"/>
    <property type="evidence" value="ECO:0007669"/>
    <property type="project" value="UniProtKB-UniRule"/>
</dbReference>
<comment type="caution">
    <text evidence="3">The sequence shown here is derived from an EMBL/GenBank/DDBJ whole genome shotgun (WGS) entry which is preliminary data.</text>
</comment>
<organism evidence="3 4">
    <name type="scientific">Papaver nudicaule</name>
    <name type="common">Iceland poppy</name>
    <dbReference type="NCBI Taxonomy" id="74823"/>
    <lineage>
        <taxon>Eukaryota</taxon>
        <taxon>Viridiplantae</taxon>
        <taxon>Streptophyta</taxon>
        <taxon>Embryophyta</taxon>
        <taxon>Tracheophyta</taxon>
        <taxon>Spermatophyta</taxon>
        <taxon>Magnoliopsida</taxon>
        <taxon>Ranunculales</taxon>
        <taxon>Papaveraceae</taxon>
        <taxon>Papaveroideae</taxon>
        <taxon>Papaver</taxon>
    </lineage>
</organism>
<dbReference type="SUPFAM" id="SSF54928">
    <property type="entry name" value="RNA-binding domain, RBD"/>
    <property type="match status" value="1"/>
</dbReference>
<dbReference type="Pfam" id="PF00076">
    <property type="entry name" value="RRM_1"/>
    <property type="match status" value="1"/>
</dbReference>
<dbReference type="PROSITE" id="PS50102">
    <property type="entry name" value="RRM"/>
    <property type="match status" value="1"/>
</dbReference>
<proteinExistence type="predicted"/>
<feature type="domain" description="RRM" evidence="2">
    <location>
        <begin position="1"/>
        <end position="66"/>
    </location>
</feature>
<feature type="non-terminal residue" evidence="3">
    <location>
        <position position="1"/>
    </location>
</feature>